<protein>
    <submittedName>
        <fullName evidence="2">Uncharacterized protein</fullName>
    </submittedName>
</protein>
<keyword evidence="1" id="KW-1133">Transmembrane helix</keyword>
<keyword evidence="1" id="KW-0812">Transmembrane</keyword>
<accession>A0A846MVU1</accession>
<gene>
    <name evidence="2" type="ORF">FHS83_000488</name>
</gene>
<name>A0A846MVU1_9PROT</name>
<keyword evidence="1" id="KW-0472">Membrane</keyword>
<dbReference type="AlphaFoldDB" id="A0A846MVU1"/>
<keyword evidence="3" id="KW-1185">Reference proteome</keyword>
<dbReference type="EMBL" id="JAASRM010000001">
    <property type="protein sequence ID" value="NIK87170.1"/>
    <property type="molecule type" value="Genomic_DNA"/>
</dbReference>
<organism evidence="2 3">
    <name type="scientific">Rhizomicrobium palustre</name>
    <dbReference type="NCBI Taxonomy" id="189966"/>
    <lineage>
        <taxon>Bacteria</taxon>
        <taxon>Pseudomonadati</taxon>
        <taxon>Pseudomonadota</taxon>
        <taxon>Alphaproteobacteria</taxon>
        <taxon>Micropepsales</taxon>
        <taxon>Micropepsaceae</taxon>
        <taxon>Rhizomicrobium</taxon>
    </lineage>
</organism>
<proteinExistence type="predicted"/>
<feature type="transmembrane region" description="Helical" evidence="1">
    <location>
        <begin position="6"/>
        <end position="32"/>
    </location>
</feature>
<evidence type="ECO:0000313" key="2">
    <source>
        <dbReference type="EMBL" id="NIK87170.1"/>
    </source>
</evidence>
<evidence type="ECO:0000256" key="1">
    <source>
        <dbReference type="SAM" id="Phobius"/>
    </source>
</evidence>
<reference evidence="2 3" key="1">
    <citation type="submission" date="2020-03" db="EMBL/GenBank/DDBJ databases">
        <title>Genomic Encyclopedia of Type Strains, Phase IV (KMG-IV): sequencing the most valuable type-strain genomes for metagenomic binning, comparative biology and taxonomic classification.</title>
        <authorList>
            <person name="Goeker M."/>
        </authorList>
    </citation>
    <scope>NUCLEOTIDE SEQUENCE [LARGE SCALE GENOMIC DNA]</scope>
    <source>
        <strain evidence="2 3">DSM 19867</strain>
    </source>
</reference>
<evidence type="ECO:0000313" key="3">
    <source>
        <dbReference type="Proteomes" id="UP000570514"/>
    </source>
</evidence>
<dbReference type="Proteomes" id="UP000570514">
    <property type="component" value="Unassembled WGS sequence"/>
</dbReference>
<comment type="caution">
    <text evidence="2">The sequence shown here is derived from an EMBL/GenBank/DDBJ whole genome shotgun (WGS) entry which is preliminary data.</text>
</comment>
<sequence>MAGFGFLIFFASMAYLIAGKWGVLIAVMLFAASTLGKLA</sequence>